<organism evidence="7 8">
    <name type="scientific">Rhodotorula graminis (strain WP1)</name>
    <dbReference type="NCBI Taxonomy" id="578459"/>
    <lineage>
        <taxon>Eukaryota</taxon>
        <taxon>Fungi</taxon>
        <taxon>Dikarya</taxon>
        <taxon>Basidiomycota</taxon>
        <taxon>Pucciniomycotina</taxon>
        <taxon>Microbotryomycetes</taxon>
        <taxon>Sporidiobolales</taxon>
        <taxon>Sporidiobolaceae</taxon>
        <taxon>Rhodotorula</taxon>
    </lineage>
</organism>
<reference evidence="7 8" key="1">
    <citation type="journal article" date="2015" name="Front. Microbiol.">
        <title>Genome sequence of the plant growth promoting endophytic yeast Rhodotorula graminis WP1.</title>
        <authorList>
            <person name="Firrincieli A."/>
            <person name="Otillar R."/>
            <person name="Salamov A."/>
            <person name="Schmutz J."/>
            <person name="Khan Z."/>
            <person name="Redman R.S."/>
            <person name="Fleck N.D."/>
            <person name="Lindquist E."/>
            <person name="Grigoriev I.V."/>
            <person name="Doty S.L."/>
        </authorList>
    </citation>
    <scope>NUCLEOTIDE SEQUENCE [LARGE SCALE GENOMIC DNA]</scope>
    <source>
        <strain evidence="7 8">WP1</strain>
    </source>
</reference>
<feature type="compositionally biased region" description="Low complexity" evidence="5">
    <location>
        <begin position="133"/>
        <end position="145"/>
    </location>
</feature>
<keyword evidence="8" id="KW-1185">Reference proteome</keyword>
<dbReference type="Proteomes" id="UP000053890">
    <property type="component" value="Unassembled WGS sequence"/>
</dbReference>
<name>A0A194SG40_RHOGW</name>
<dbReference type="GeneID" id="28976081"/>
<evidence type="ECO:0000256" key="3">
    <source>
        <dbReference type="ARBA" id="ARBA00023163"/>
    </source>
</evidence>
<dbReference type="AlphaFoldDB" id="A0A194SG40"/>
<gene>
    <name evidence="7" type="ORF">RHOBADRAFT_51058</name>
</gene>
<comment type="subcellular location">
    <subcellularLocation>
        <location evidence="1">Nucleus</location>
    </subcellularLocation>
</comment>
<dbReference type="InterPro" id="IPR038491">
    <property type="entry name" value="Velvet_dom_sf"/>
</dbReference>
<keyword evidence="3" id="KW-0804">Transcription</keyword>
<evidence type="ECO:0000256" key="2">
    <source>
        <dbReference type="ARBA" id="ARBA00023015"/>
    </source>
</evidence>
<dbReference type="EMBL" id="KQ474073">
    <property type="protein sequence ID" value="KPV78611.1"/>
    <property type="molecule type" value="Genomic_DNA"/>
</dbReference>
<dbReference type="Gene3D" id="2.60.40.3960">
    <property type="entry name" value="Velvet domain"/>
    <property type="match status" value="2"/>
</dbReference>
<evidence type="ECO:0000259" key="6">
    <source>
        <dbReference type="PROSITE" id="PS51821"/>
    </source>
</evidence>
<dbReference type="Pfam" id="PF11754">
    <property type="entry name" value="Velvet"/>
    <property type="match status" value="1"/>
</dbReference>
<evidence type="ECO:0000313" key="8">
    <source>
        <dbReference type="Proteomes" id="UP000053890"/>
    </source>
</evidence>
<sequence length="381" mass="40566">MAPQNCPYTIKIVQQPVRARMCGMGDRDRRPISPPLIVQLYAHDRATGREIPVDNIDRTFLILAADLRSSDARHDANLVNPSHTSTRAPTISTSSSTAGSPPSRSPTPPSAEFGYPSPASSRTSPMSTYAPCLGGSSVPSGLAAPASPPLPRPSAAASTLADTRPSPGASKKRPHVDEPPDSVVLPPTPAEPPAKRLERAPSEDEAAARQDELAAESSMFIPYVRVRRVGGTGAPELPPPLQAVHVERADDDEGRDAVPNLIGTLHTNAHKLKDVEGDTGVYFVLPDLSVRTEGAFRIRVRLLSIGLGRSRTESVSPIVADALTDEFRVFSAKKFEGMLDPTPLSQCFARQGVRIPTRRVAKARSAKAGAAVVEAGKAKER</sequence>
<feature type="region of interest" description="Disordered" evidence="5">
    <location>
        <begin position="75"/>
        <end position="213"/>
    </location>
</feature>
<feature type="domain" description="Velvet" evidence="6">
    <location>
        <begin position="3"/>
        <end position="358"/>
    </location>
</feature>
<proteinExistence type="predicted"/>
<feature type="compositionally biased region" description="Polar residues" evidence="5">
    <location>
        <begin position="118"/>
        <end position="127"/>
    </location>
</feature>
<evidence type="ECO:0000256" key="1">
    <source>
        <dbReference type="ARBA" id="ARBA00004123"/>
    </source>
</evidence>
<dbReference type="RefSeq" id="XP_018274660.1">
    <property type="nucleotide sequence ID" value="XM_018415633.1"/>
</dbReference>
<dbReference type="STRING" id="578459.A0A194SG40"/>
<accession>A0A194SG40</accession>
<evidence type="ECO:0000313" key="7">
    <source>
        <dbReference type="EMBL" id="KPV78611.1"/>
    </source>
</evidence>
<feature type="compositionally biased region" description="Low complexity" evidence="5">
    <location>
        <begin position="84"/>
        <end position="102"/>
    </location>
</feature>
<dbReference type="OMA" id="MIQKTNA"/>
<protein>
    <recommendedName>
        <fullName evidence="6">Velvet domain-containing protein</fullName>
    </recommendedName>
</protein>
<evidence type="ECO:0000256" key="4">
    <source>
        <dbReference type="ARBA" id="ARBA00023242"/>
    </source>
</evidence>
<dbReference type="PROSITE" id="PS51821">
    <property type="entry name" value="VELVET"/>
    <property type="match status" value="1"/>
</dbReference>
<keyword evidence="4" id="KW-0539">Nucleus</keyword>
<feature type="compositionally biased region" description="Basic and acidic residues" evidence="5">
    <location>
        <begin position="193"/>
        <end position="212"/>
    </location>
</feature>
<dbReference type="InterPro" id="IPR021740">
    <property type="entry name" value="Velvet"/>
</dbReference>
<dbReference type="PANTHER" id="PTHR33572">
    <property type="entry name" value="SPORE DEVELOPMENT REGULATOR VOSA"/>
    <property type="match status" value="1"/>
</dbReference>
<dbReference type="InterPro" id="IPR037525">
    <property type="entry name" value="Velvet_dom"/>
</dbReference>
<evidence type="ECO:0000256" key="5">
    <source>
        <dbReference type="SAM" id="MobiDB-lite"/>
    </source>
</evidence>
<dbReference type="GO" id="GO:0005634">
    <property type="term" value="C:nucleus"/>
    <property type="evidence" value="ECO:0007669"/>
    <property type="project" value="UniProtKB-SubCell"/>
</dbReference>
<keyword evidence="2" id="KW-0805">Transcription regulation</keyword>
<dbReference type="OrthoDB" id="1746739at2759"/>
<dbReference type="PANTHER" id="PTHR33572:SF3">
    <property type="entry name" value="VELVET COMPLEX SUBUNIT B"/>
    <property type="match status" value="1"/>
</dbReference>